<dbReference type="Proteomes" id="UP000030706">
    <property type="component" value="Unassembled WGS sequence"/>
</dbReference>
<reference evidence="1 2" key="1">
    <citation type="journal article" date="2014" name="BMC Genomics">
        <title>Genome sequencing of four Aureobasidium pullulans varieties: biotechnological potential, stress tolerance, and description of new species.</title>
        <authorList>
            <person name="Gostin Ar C."/>
            <person name="Ohm R.A."/>
            <person name="Kogej T."/>
            <person name="Sonjak S."/>
            <person name="Turk M."/>
            <person name="Zajc J."/>
            <person name="Zalar P."/>
            <person name="Grube M."/>
            <person name="Sun H."/>
            <person name="Han J."/>
            <person name="Sharma A."/>
            <person name="Chiniquy J."/>
            <person name="Ngan C.Y."/>
            <person name="Lipzen A."/>
            <person name="Barry K."/>
            <person name="Grigoriev I.V."/>
            <person name="Gunde-Cimerman N."/>
        </authorList>
    </citation>
    <scope>NUCLEOTIDE SEQUENCE [LARGE SCALE GENOMIC DNA]</scope>
    <source>
        <strain evidence="1 2">EXF-150</strain>
    </source>
</reference>
<evidence type="ECO:0000313" key="1">
    <source>
        <dbReference type="EMBL" id="KEQ85146.1"/>
    </source>
</evidence>
<dbReference type="GeneID" id="40741695"/>
<name>A0A074YEA3_AURPU</name>
<proteinExistence type="predicted"/>
<evidence type="ECO:0000313" key="2">
    <source>
        <dbReference type="Proteomes" id="UP000030706"/>
    </source>
</evidence>
<organism evidence="1 2">
    <name type="scientific">Aureobasidium pullulans EXF-150</name>
    <dbReference type="NCBI Taxonomy" id="1043002"/>
    <lineage>
        <taxon>Eukaryota</taxon>
        <taxon>Fungi</taxon>
        <taxon>Dikarya</taxon>
        <taxon>Ascomycota</taxon>
        <taxon>Pezizomycotina</taxon>
        <taxon>Dothideomycetes</taxon>
        <taxon>Dothideomycetidae</taxon>
        <taxon>Dothideales</taxon>
        <taxon>Saccotheciaceae</taxon>
        <taxon>Aureobasidium</taxon>
    </lineage>
</organism>
<protein>
    <submittedName>
        <fullName evidence="1">Uncharacterized protein</fullName>
    </submittedName>
</protein>
<keyword evidence="2" id="KW-1185">Reference proteome</keyword>
<dbReference type="AlphaFoldDB" id="A0A074YEA3"/>
<sequence length="81" mass="9305">MLVMTGCRVLNATACRWAAQRSKGRRRAKWKGRPELCKMILPVVLWRLAVKESSSRACQGNLAPVSLPHTIPRRRQPWRVL</sequence>
<dbReference type="HOGENOM" id="CLU_2573517_0_0_1"/>
<dbReference type="RefSeq" id="XP_029761333.1">
    <property type="nucleotide sequence ID" value="XM_029899389.1"/>
</dbReference>
<dbReference type="EMBL" id="KL584981">
    <property type="protein sequence ID" value="KEQ85146.1"/>
    <property type="molecule type" value="Genomic_DNA"/>
</dbReference>
<gene>
    <name evidence="1" type="ORF">M438DRAFT_208491</name>
</gene>
<accession>A0A074YEA3</accession>